<keyword evidence="2" id="KW-1185">Reference proteome</keyword>
<comment type="caution">
    <text evidence="1">The sequence shown here is derived from an EMBL/GenBank/DDBJ whole genome shotgun (WGS) entry which is preliminary data.</text>
</comment>
<organism evidence="1 2">
    <name type="scientific">Actinomadura bangladeshensis</name>
    <dbReference type="NCBI Taxonomy" id="453573"/>
    <lineage>
        <taxon>Bacteria</taxon>
        <taxon>Bacillati</taxon>
        <taxon>Actinomycetota</taxon>
        <taxon>Actinomycetes</taxon>
        <taxon>Streptosporangiales</taxon>
        <taxon>Thermomonosporaceae</taxon>
        <taxon>Actinomadura</taxon>
    </lineage>
</organism>
<name>A0A4V2XMN4_9ACTN</name>
<dbReference type="Proteomes" id="UP000295431">
    <property type="component" value="Unassembled WGS sequence"/>
</dbReference>
<evidence type="ECO:0000313" key="2">
    <source>
        <dbReference type="Proteomes" id="UP000295431"/>
    </source>
</evidence>
<gene>
    <name evidence="1" type="ORF">E1284_16500</name>
</gene>
<dbReference type="AlphaFoldDB" id="A0A4V2XMN4"/>
<evidence type="ECO:0000313" key="1">
    <source>
        <dbReference type="EMBL" id="TDC15016.1"/>
    </source>
</evidence>
<dbReference type="EMBL" id="SMJW01000073">
    <property type="protein sequence ID" value="TDC15016.1"/>
    <property type="molecule type" value="Genomic_DNA"/>
</dbReference>
<protein>
    <submittedName>
        <fullName evidence="1">Uncharacterized protein</fullName>
    </submittedName>
</protein>
<dbReference type="OrthoDB" id="3482905at2"/>
<accession>A0A4V2XMN4</accession>
<dbReference type="RefSeq" id="WP_131939973.1">
    <property type="nucleotide sequence ID" value="NZ_BAAAMX010000061.1"/>
</dbReference>
<proteinExistence type="predicted"/>
<sequence>MSEPPGARKPRKIFVWDVRSRDAGWAGVTDDRGTAMQHVHRLLRNGGPDGRGSVRRVALDPLGRVRYIHLRTVAEAWRDEGTGAVVWRDG</sequence>
<reference evidence="1 2" key="1">
    <citation type="submission" date="2019-03" db="EMBL/GenBank/DDBJ databases">
        <title>Draft genome sequences of novel Actinobacteria.</title>
        <authorList>
            <person name="Sahin N."/>
            <person name="Ay H."/>
            <person name="Saygin H."/>
        </authorList>
    </citation>
    <scope>NUCLEOTIDE SEQUENCE [LARGE SCALE GENOMIC DNA]</scope>
    <source>
        <strain evidence="1 2">DSM 45347</strain>
    </source>
</reference>